<accession>A0A0F7L4Z3</accession>
<protein>
    <submittedName>
        <fullName evidence="1">Uncharacterized protein</fullName>
    </submittedName>
</protein>
<organism evidence="1">
    <name type="scientific">uncultured marine virus</name>
    <dbReference type="NCBI Taxonomy" id="186617"/>
    <lineage>
        <taxon>Viruses</taxon>
        <taxon>environmental samples</taxon>
    </lineage>
</organism>
<evidence type="ECO:0000313" key="1">
    <source>
        <dbReference type="EMBL" id="AKH47604.1"/>
    </source>
</evidence>
<sequence length="74" mass="8829">MGPLKRPVQRQCCLIATGTWQRRRTCPSLHRTSGGFEWRLGRWLIGGLVIELMLWLDYLLHRHYSQYPAANYHY</sequence>
<dbReference type="EMBL" id="KR029596">
    <property type="protein sequence ID" value="AKH47604.1"/>
    <property type="molecule type" value="Genomic_DNA"/>
</dbReference>
<reference evidence="1" key="2">
    <citation type="submission" date="2015-03" db="EMBL/GenBank/DDBJ databases">
        <authorList>
            <person name="Chow C.-E.T."/>
            <person name="Winget D.M."/>
            <person name="White R.A.III."/>
            <person name="Hallam S.J."/>
            <person name="Suttle C.A."/>
        </authorList>
    </citation>
    <scope>NUCLEOTIDE SEQUENCE</scope>
    <source>
        <strain evidence="1">Oxic1_1</strain>
    </source>
</reference>
<name>A0A0F7L4Z3_9VIRU</name>
<reference evidence="1" key="1">
    <citation type="journal article" date="2015" name="Front. Microbiol.">
        <title>Combining genomic sequencing methods to explore viral diversity and reveal potential virus-host interactions.</title>
        <authorList>
            <person name="Chow C.E."/>
            <person name="Winget D.M."/>
            <person name="White R.A.III."/>
            <person name="Hallam S.J."/>
            <person name="Suttle C.A."/>
        </authorList>
    </citation>
    <scope>NUCLEOTIDE SEQUENCE</scope>
    <source>
        <strain evidence="1">Oxic1_1</strain>
    </source>
</reference>
<proteinExistence type="predicted"/>